<protein>
    <submittedName>
        <fullName evidence="1">Uncharacterized protein</fullName>
    </submittedName>
</protein>
<dbReference type="InterPro" id="IPR035069">
    <property type="entry name" value="TTHA1013/TTHA0281-like"/>
</dbReference>
<dbReference type="Pfam" id="PF08843">
    <property type="entry name" value="AbiEii"/>
    <property type="match status" value="1"/>
</dbReference>
<comment type="caution">
    <text evidence="1">The sequence shown here is derived from an EMBL/GenBank/DDBJ whole genome shotgun (WGS) entry which is preliminary data.</text>
</comment>
<dbReference type="InterPro" id="IPR014942">
    <property type="entry name" value="AbiEii"/>
</dbReference>
<dbReference type="SUPFAM" id="SSF143100">
    <property type="entry name" value="TTHA1013/TTHA0281-like"/>
    <property type="match status" value="1"/>
</dbReference>
<dbReference type="PATRIC" id="fig|2198.4.peg.1925"/>
<dbReference type="Gene3D" id="3.30.160.250">
    <property type="match status" value="1"/>
</dbReference>
<dbReference type="AlphaFoldDB" id="A0A124FS02"/>
<reference evidence="2" key="1">
    <citation type="journal article" date="2015" name="MBio">
        <title>Genome-Resolved Metagenomic Analysis Reveals Roles for Candidate Phyla and Other Microbial Community Members in Biogeochemical Transformations in Oil Reservoirs.</title>
        <authorList>
            <person name="Hu P."/>
            <person name="Tom L."/>
            <person name="Singh A."/>
            <person name="Thomas B.C."/>
            <person name="Baker B.J."/>
            <person name="Piceno Y.M."/>
            <person name="Andersen G.L."/>
            <person name="Banfield J.F."/>
        </authorList>
    </citation>
    <scope>NUCLEOTIDE SEQUENCE [LARGE SCALE GENOMIC DNA]</scope>
</reference>
<dbReference type="Proteomes" id="UP000054323">
    <property type="component" value="Unassembled WGS sequence"/>
</dbReference>
<dbReference type="Gene3D" id="3.10.450.620">
    <property type="entry name" value="JHP933, nucleotidyltransferase-like core domain"/>
    <property type="match status" value="1"/>
</dbReference>
<dbReference type="EMBL" id="LGGD01000216">
    <property type="protein sequence ID" value="KUK60727.1"/>
    <property type="molecule type" value="Genomic_DNA"/>
</dbReference>
<proteinExistence type="predicted"/>
<evidence type="ECO:0000313" key="1">
    <source>
        <dbReference type="EMBL" id="KUK60727.1"/>
    </source>
</evidence>
<sequence>MIPIVEIKEAARAFGVPPSTIERDYAQNWLLAHLSALPMALKGGTGIRKVFIENYRFSDDLDFTLLEPYEKETLRETVKDAVSRAREESGIRFEEDIDIIETTTGFRATALFRIIPMNASTPTKIIVDLTTMNNESVLLPVEKRRIYHPYSDRLTAGVTCYCLEEIMAEKIRSLFQRIRPRDIYDIRHLADRVNPDAVRSILHRKCECKEVVPDNSVLAGRRNRFSASWNASLRHQMKAVVVPELAGCSAFGETEEEALSEVKVAIGLWIDAVWEEGPNLPQRLGAWGHLLSR</sequence>
<evidence type="ECO:0000313" key="2">
    <source>
        <dbReference type="Proteomes" id="UP000054323"/>
    </source>
</evidence>
<gene>
    <name evidence="1" type="ORF">XD82_1528</name>
</gene>
<organism evidence="1 2">
    <name type="scientific">Methanoculleus marisnigri</name>
    <dbReference type="NCBI Taxonomy" id="2198"/>
    <lineage>
        <taxon>Archaea</taxon>
        <taxon>Methanobacteriati</taxon>
        <taxon>Methanobacteriota</taxon>
        <taxon>Stenosarchaea group</taxon>
        <taxon>Methanomicrobia</taxon>
        <taxon>Methanomicrobiales</taxon>
        <taxon>Methanomicrobiaceae</taxon>
        <taxon>Methanoculleus</taxon>
    </lineage>
</organism>
<name>A0A124FS02_9EURY</name>
<accession>A0A124FS02</accession>